<name>A0ABT8LE51_9BACT</name>
<organism evidence="9 10">
    <name type="scientific">Agaribacillus aureus</name>
    <dbReference type="NCBI Taxonomy" id="3051825"/>
    <lineage>
        <taxon>Bacteria</taxon>
        <taxon>Pseudomonadati</taxon>
        <taxon>Bacteroidota</taxon>
        <taxon>Cytophagia</taxon>
        <taxon>Cytophagales</taxon>
        <taxon>Splendidivirgaceae</taxon>
        <taxon>Agaribacillus</taxon>
    </lineage>
</organism>
<feature type="transmembrane region" description="Helical" evidence="6">
    <location>
        <begin position="682"/>
        <end position="705"/>
    </location>
</feature>
<feature type="domain" description="MacB-like periplasmic core" evidence="8">
    <location>
        <begin position="464"/>
        <end position="611"/>
    </location>
</feature>
<evidence type="ECO:0000256" key="3">
    <source>
        <dbReference type="ARBA" id="ARBA00022692"/>
    </source>
</evidence>
<keyword evidence="5 6" id="KW-0472">Membrane</keyword>
<evidence type="ECO:0000259" key="8">
    <source>
        <dbReference type="Pfam" id="PF12704"/>
    </source>
</evidence>
<feature type="transmembrane region" description="Helical" evidence="6">
    <location>
        <begin position="348"/>
        <end position="367"/>
    </location>
</feature>
<feature type="transmembrane region" description="Helical" evidence="6">
    <location>
        <begin position="292"/>
        <end position="312"/>
    </location>
</feature>
<keyword evidence="3 6" id="KW-0812">Transmembrane</keyword>
<feature type="domain" description="MacB-like periplasmic core" evidence="8">
    <location>
        <begin position="20"/>
        <end position="243"/>
    </location>
</feature>
<evidence type="ECO:0000313" key="9">
    <source>
        <dbReference type="EMBL" id="MDN5214578.1"/>
    </source>
</evidence>
<dbReference type="PANTHER" id="PTHR30572:SF18">
    <property type="entry name" value="ABC-TYPE MACROLIDE FAMILY EXPORT SYSTEM PERMEASE COMPONENT 2"/>
    <property type="match status" value="1"/>
</dbReference>
<gene>
    <name evidence="9" type="ORF">QQ020_21035</name>
</gene>
<keyword evidence="2" id="KW-1003">Cell membrane</keyword>
<evidence type="ECO:0000256" key="1">
    <source>
        <dbReference type="ARBA" id="ARBA00004651"/>
    </source>
</evidence>
<evidence type="ECO:0000259" key="7">
    <source>
        <dbReference type="Pfam" id="PF02687"/>
    </source>
</evidence>
<dbReference type="RefSeq" id="WP_346759917.1">
    <property type="nucleotide sequence ID" value="NZ_JAUJEB010000005.1"/>
</dbReference>
<feature type="transmembrane region" description="Helical" evidence="6">
    <location>
        <begin position="21"/>
        <end position="41"/>
    </location>
</feature>
<evidence type="ECO:0000256" key="5">
    <source>
        <dbReference type="ARBA" id="ARBA00023136"/>
    </source>
</evidence>
<dbReference type="Proteomes" id="UP001172083">
    <property type="component" value="Unassembled WGS sequence"/>
</dbReference>
<feature type="transmembrane region" description="Helical" evidence="6">
    <location>
        <begin position="387"/>
        <end position="413"/>
    </location>
</feature>
<comment type="subcellular location">
    <subcellularLocation>
        <location evidence="1">Cell membrane</location>
        <topology evidence="1">Multi-pass membrane protein</topology>
    </subcellularLocation>
</comment>
<feature type="transmembrane region" description="Helical" evidence="6">
    <location>
        <begin position="726"/>
        <end position="749"/>
    </location>
</feature>
<keyword evidence="4 6" id="KW-1133">Transmembrane helix</keyword>
<feature type="domain" description="ABC3 transporter permease C-terminal" evidence="7">
    <location>
        <begin position="685"/>
        <end position="798"/>
    </location>
</feature>
<proteinExistence type="predicted"/>
<dbReference type="Pfam" id="PF12704">
    <property type="entry name" value="MacB_PCD"/>
    <property type="match status" value="2"/>
</dbReference>
<sequence>MIKNYFISALRNFLHHKSFTFLNVLGLSIGLAASLLILQYVKYEKSFDTFHSQAENIYRIQYNVYQNNKLTVESAAAVPASGPALKDNFPEVKQFTRLFPFTGTINYRNAGGQDKTFREEKMQITDPAVFEVFDFNLILGNAETALLGPDKAVISESAARKLFGEEDPMNKYITFNGERKAEVTGVFADVPDNSHIKFNVLLSYQTLNNETSNDSETNWEWYDFNTYVLVDPSADVNELQSKWDDYLQKEHGEKWEKGGFKQEFILQPLLDIHLYSNLLQESMPEEQGDGNAVYFLTIIALFILIIAWVNYINLATAKSFERANEVGVRKVMGAHQGQLMYQFLTESFMINLLATVVALIVVWVSWPSFAALAGRNIPISFMFETDFVLLLSLFFAAGTLLSGFYPALILSSFKPIMVLKGRLVTSKGSILRQSLVIFQFVASVFLISGTVIVYQQLSFMQNRDLGINIDQTLVLKGPSVTDSLYAQNLETFKNEVLKIAGIKQLTASSNVPGNEIFWTRGIERLQGGPESDIIVYNASIDEDYIPAFDLKLVAGRNLTQNIKGDQKRLLLNRALADALEFRNPEEAIGKKVRLGGDTLEIAGVLENYHQMSLKNKVAPLALRLWPSRAFFSFKIETDNYHQILASLEEPWRTIFPGNPVEYFFLDEFFNRQYKSDHQFGRVFGLFSALAIFVACLGLSGLASFMTIQRTKEIGVRKVLGSTAYNIVLLLSKGFIQLVIIANLIAWPLAWWVMNNWLDAFPYHIDINPLLFLFAGLGVILIAFLSVGFQTLKAAMLNPADTLKYE</sequence>
<dbReference type="Pfam" id="PF02687">
    <property type="entry name" value="FtsX"/>
    <property type="match status" value="2"/>
</dbReference>
<evidence type="ECO:0000256" key="4">
    <source>
        <dbReference type="ARBA" id="ARBA00022989"/>
    </source>
</evidence>
<feature type="transmembrane region" description="Helical" evidence="6">
    <location>
        <begin position="769"/>
        <end position="788"/>
    </location>
</feature>
<protein>
    <submittedName>
        <fullName evidence="9">ABC transporter permease</fullName>
    </submittedName>
</protein>
<dbReference type="InterPro" id="IPR025857">
    <property type="entry name" value="MacB_PCD"/>
</dbReference>
<accession>A0ABT8LE51</accession>
<dbReference type="PANTHER" id="PTHR30572">
    <property type="entry name" value="MEMBRANE COMPONENT OF TRANSPORTER-RELATED"/>
    <property type="match status" value="1"/>
</dbReference>
<dbReference type="InterPro" id="IPR003838">
    <property type="entry name" value="ABC3_permease_C"/>
</dbReference>
<feature type="domain" description="ABC3 transporter permease C-terminal" evidence="7">
    <location>
        <begin position="298"/>
        <end position="413"/>
    </location>
</feature>
<evidence type="ECO:0000313" key="10">
    <source>
        <dbReference type="Proteomes" id="UP001172083"/>
    </source>
</evidence>
<keyword evidence="10" id="KW-1185">Reference proteome</keyword>
<reference evidence="9" key="1">
    <citation type="submission" date="2023-06" db="EMBL/GenBank/DDBJ databases">
        <title>Genomic of Agaribacillus aureum.</title>
        <authorList>
            <person name="Wang G."/>
        </authorList>
    </citation>
    <scope>NUCLEOTIDE SEQUENCE</scope>
    <source>
        <strain evidence="9">BMA12</strain>
    </source>
</reference>
<evidence type="ECO:0000256" key="6">
    <source>
        <dbReference type="SAM" id="Phobius"/>
    </source>
</evidence>
<comment type="caution">
    <text evidence="9">The sequence shown here is derived from an EMBL/GenBank/DDBJ whole genome shotgun (WGS) entry which is preliminary data.</text>
</comment>
<dbReference type="InterPro" id="IPR050250">
    <property type="entry name" value="Macrolide_Exporter_MacB"/>
</dbReference>
<feature type="transmembrane region" description="Helical" evidence="6">
    <location>
        <begin position="434"/>
        <end position="454"/>
    </location>
</feature>
<dbReference type="EMBL" id="JAUJEB010000005">
    <property type="protein sequence ID" value="MDN5214578.1"/>
    <property type="molecule type" value="Genomic_DNA"/>
</dbReference>
<evidence type="ECO:0000256" key="2">
    <source>
        <dbReference type="ARBA" id="ARBA00022475"/>
    </source>
</evidence>